<dbReference type="EMBL" id="KV722336">
    <property type="protein sequence ID" value="OCH95417.1"/>
    <property type="molecule type" value="Genomic_DNA"/>
</dbReference>
<feature type="domain" description="Endonuclease/exonuclease/phosphatase" evidence="3">
    <location>
        <begin position="323"/>
        <end position="601"/>
    </location>
</feature>
<dbReference type="OrthoDB" id="47488at2759"/>
<dbReference type="PANTHER" id="PTHR42834">
    <property type="entry name" value="ENDONUCLEASE/EXONUCLEASE/PHOSPHATASE FAMILY PROTEIN (AFU_ORTHOLOGUE AFUA_3G09210)"/>
    <property type="match status" value="1"/>
</dbReference>
<feature type="region of interest" description="Disordered" evidence="1">
    <location>
        <begin position="473"/>
        <end position="493"/>
    </location>
</feature>
<accession>A0A8E2J5U7</accession>
<evidence type="ECO:0000256" key="2">
    <source>
        <dbReference type="SAM" id="SignalP"/>
    </source>
</evidence>
<keyword evidence="2" id="KW-0732">Signal</keyword>
<dbReference type="GO" id="GO:0003824">
    <property type="term" value="F:catalytic activity"/>
    <property type="evidence" value="ECO:0007669"/>
    <property type="project" value="InterPro"/>
</dbReference>
<reference evidence="4 5" key="1">
    <citation type="submission" date="2016-07" db="EMBL/GenBank/DDBJ databases">
        <title>Draft genome of the white-rot fungus Obba rivulosa 3A-2.</title>
        <authorList>
            <consortium name="DOE Joint Genome Institute"/>
            <person name="Miettinen O."/>
            <person name="Riley R."/>
            <person name="Acob R."/>
            <person name="Barry K."/>
            <person name="Cullen D."/>
            <person name="De Vries R."/>
            <person name="Hainaut M."/>
            <person name="Hatakka A."/>
            <person name="Henrissat B."/>
            <person name="Hilden K."/>
            <person name="Kuo R."/>
            <person name="Labutti K."/>
            <person name="Lipzen A."/>
            <person name="Makela M.R."/>
            <person name="Sandor L."/>
            <person name="Spatafora J.W."/>
            <person name="Grigoriev I.V."/>
            <person name="Hibbett D.S."/>
        </authorList>
    </citation>
    <scope>NUCLEOTIDE SEQUENCE [LARGE SCALE GENOMIC DNA]</scope>
    <source>
        <strain evidence="4 5">3A-2</strain>
    </source>
</reference>
<feature type="chain" id="PRO_5034361417" evidence="2">
    <location>
        <begin position="18"/>
        <end position="630"/>
    </location>
</feature>
<dbReference type="Proteomes" id="UP000250043">
    <property type="component" value="Unassembled WGS sequence"/>
</dbReference>
<dbReference type="InterPro" id="IPR005135">
    <property type="entry name" value="Endo/exonuclease/phosphatase"/>
</dbReference>
<dbReference type="CDD" id="cd04486">
    <property type="entry name" value="YhcR_OBF_like"/>
    <property type="match status" value="1"/>
</dbReference>
<dbReference type="InterPro" id="IPR036691">
    <property type="entry name" value="Endo/exonu/phosph_ase_sf"/>
</dbReference>
<keyword evidence="5" id="KW-1185">Reference proteome</keyword>
<evidence type="ECO:0000313" key="4">
    <source>
        <dbReference type="EMBL" id="OCH95417.1"/>
    </source>
</evidence>
<organism evidence="4 5">
    <name type="scientific">Obba rivulosa</name>
    <dbReference type="NCBI Taxonomy" id="1052685"/>
    <lineage>
        <taxon>Eukaryota</taxon>
        <taxon>Fungi</taxon>
        <taxon>Dikarya</taxon>
        <taxon>Basidiomycota</taxon>
        <taxon>Agaricomycotina</taxon>
        <taxon>Agaricomycetes</taxon>
        <taxon>Polyporales</taxon>
        <taxon>Gelatoporiaceae</taxon>
        <taxon>Obba</taxon>
    </lineage>
</organism>
<evidence type="ECO:0000313" key="5">
    <source>
        <dbReference type="Proteomes" id="UP000250043"/>
    </source>
</evidence>
<dbReference type="Pfam" id="PF03372">
    <property type="entry name" value="Exo_endo_phos"/>
    <property type="match status" value="1"/>
</dbReference>
<sequence>MVTFVACVSLHHLGASAVSVADIQGASFQSPLVGQTVRDVTGVVTAKDRYGFWIAGEPSEDVRVSTGLRIYSSAAAHKVAIGDLISLDGRVAEYRAKNSPNDLTLTEIDLVHVVSVLSHNHDISPIVLGKDRTPPTGKLSSVDAGRDGWLSLPNNVTLLEEGNTTLQPDSYGLDFWESLEGQVVTIPNPMAVNFPDRFGSFWVHGDWFVTGKNERGGITLTFDKSGVPNAHPEAIFVGHPLDGTRNPKPFMGAALSNITGVVTYQFGFFYILPLTAPTIVSVPETSALPASARSSSAPCLITIGDYNVENMSPRSQHIPAIAKHITDFLHTPDMLFVQEIQDDSGVRNDGVVSANRTLAALAQAIKGASGVHYDFADVDPEDNMDGGQPGGNIRVAYLWRPEKVSLVAGHRRGSATQATEIVRDGKGELTLSLNPGRIDPTNIAWDETRKPIAAAWQTTSGERFFTVNVHFRSKRDSSSPQGNARPPVNGHSEERRLQMDVTANFVESILVKDANASVVVAGDFNEFVQTRSVFESLQGLLFEPDVNFVPPEERYTYVYDQHAQAIDHMFVSPAILARGAAIEHVHINTWAPTARSRASDHDPTVAQLWVCDSQEIDSVLPLEIDEQIML</sequence>
<dbReference type="PANTHER" id="PTHR42834:SF1">
    <property type="entry name" value="ENDONUCLEASE_EXONUCLEASE_PHOSPHATASE FAMILY PROTEIN (AFU_ORTHOLOGUE AFUA_3G09210)"/>
    <property type="match status" value="1"/>
</dbReference>
<evidence type="ECO:0000256" key="1">
    <source>
        <dbReference type="SAM" id="MobiDB-lite"/>
    </source>
</evidence>
<protein>
    <submittedName>
        <fullName evidence="4">DNase I-like protein</fullName>
    </submittedName>
</protein>
<dbReference type="SUPFAM" id="SSF56219">
    <property type="entry name" value="DNase I-like"/>
    <property type="match status" value="1"/>
</dbReference>
<dbReference type="Gene3D" id="3.60.10.10">
    <property type="entry name" value="Endonuclease/exonuclease/phosphatase"/>
    <property type="match status" value="1"/>
</dbReference>
<name>A0A8E2J5U7_9APHY</name>
<proteinExistence type="predicted"/>
<gene>
    <name evidence="4" type="ORF">OBBRIDRAFT_830979</name>
</gene>
<dbReference type="AlphaFoldDB" id="A0A8E2J5U7"/>
<evidence type="ECO:0000259" key="3">
    <source>
        <dbReference type="Pfam" id="PF03372"/>
    </source>
</evidence>
<feature type="signal peptide" evidence="2">
    <location>
        <begin position="1"/>
        <end position="17"/>
    </location>
</feature>